<reference evidence="5 6" key="1">
    <citation type="submission" date="2016-08" db="EMBL/GenBank/DDBJ databases">
        <title>Complete Genome Sequence Of The Indigo Reducing Clostridium isatidis DSM15098.</title>
        <authorList>
            <person name="Little G.T."/>
            <person name="Minton N.P."/>
        </authorList>
    </citation>
    <scope>NUCLEOTIDE SEQUENCE [LARGE SCALE GENOMIC DNA]</scope>
    <source>
        <strain evidence="5 6">DSM 15098</strain>
    </source>
</reference>
<evidence type="ECO:0000313" key="6">
    <source>
        <dbReference type="Proteomes" id="UP000264883"/>
    </source>
</evidence>
<dbReference type="GO" id="GO:0015833">
    <property type="term" value="P:peptide transport"/>
    <property type="evidence" value="ECO:0007669"/>
    <property type="project" value="TreeGrafter"/>
</dbReference>
<evidence type="ECO:0000313" key="5">
    <source>
        <dbReference type="EMBL" id="ASW44121.1"/>
    </source>
</evidence>
<evidence type="ECO:0000259" key="4">
    <source>
        <dbReference type="Pfam" id="PF00496"/>
    </source>
</evidence>
<accession>A0A343JF13</accession>
<dbReference type="Proteomes" id="UP000264883">
    <property type="component" value="Chromosome"/>
</dbReference>
<keyword evidence="3" id="KW-0732">Signal</keyword>
<dbReference type="InterPro" id="IPR039424">
    <property type="entry name" value="SBP_5"/>
</dbReference>
<comment type="similarity">
    <text evidence="1">Belongs to the bacterial solute-binding protein 5 family.</text>
</comment>
<evidence type="ECO:0000256" key="1">
    <source>
        <dbReference type="ARBA" id="ARBA00005695"/>
    </source>
</evidence>
<dbReference type="EMBL" id="CP016786">
    <property type="protein sequence ID" value="ASW44121.1"/>
    <property type="molecule type" value="Genomic_DNA"/>
</dbReference>
<evidence type="ECO:0000256" key="3">
    <source>
        <dbReference type="ARBA" id="ARBA00022729"/>
    </source>
</evidence>
<name>A0A343JF13_9CLOT</name>
<dbReference type="RefSeq" id="WP_164704116.1">
    <property type="nucleotide sequence ID" value="NZ_CP016786.1"/>
</dbReference>
<dbReference type="Gene3D" id="3.90.76.10">
    <property type="entry name" value="Dipeptide-binding Protein, Domain 1"/>
    <property type="match status" value="1"/>
</dbReference>
<sequence>MKKIMLISLLTISVVAFLIGFIEISKEEEVENKSTITYSISSFYNNLKEVGSLDIRIQDIICATSKGLVELDSSNNIIPALAEGVEIRDDGLEYDFKLKSDIYWSDGTAITPKDVMAFFREIITEEAEDNIEAVLNVYGAKKFREGYGDFSQDVGISIGEDNIVFRLNSKDDKFIEELTKPQYRVRKNVLLWENIKNSYDDLIYSGNYIIADISEDKLILKRNEKADKSLSESITIILNEEEEIAMASFEVGDRDLVINPPKSQLERLNNENKLITTDSNNGLYIIFNNNSDSLTIEDKKIIYSKLNNAMEKYQLENTKFMELAEGSYFRQDKDDLLKMQSRKVMLNSSNEELKVKSLVIVAEALTENKEICEYISNYFSENTEIDVSYKLLTEEEMNSIKNSNYYNIALIKGDITGMGNTEDYNKIVNLIPDEYGEKLIIAKNEGERREIFKSIEEELYNNYKILPLAFYNNNIAVNSKIKNIIFDGHGNIDYYKIGKS</sequence>
<protein>
    <recommendedName>
        <fullName evidence="4">Solute-binding protein family 5 domain-containing protein</fullName>
    </recommendedName>
</protein>
<organism evidence="5 6">
    <name type="scientific">Clostridium isatidis</name>
    <dbReference type="NCBI Taxonomy" id="182773"/>
    <lineage>
        <taxon>Bacteria</taxon>
        <taxon>Bacillati</taxon>
        <taxon>Bacillota</taxon>
        <taxon>Clostridia</taxon>
        <taxon>Eubacteriales</taxon>
        <taxon>Clostridiaceae</taxon>
        <taxon>Clostridium</taxon>
    </lineage>
</organism>
<keyword evidence="2" id="KW-0813">Transport</keyword>
<dbReference type="PANTHER" id="PTHR30290:SF9">
    <property type="entry name" value="OLIGOPEPTIDE-BINDING PROTEIN APPA"/>
    <property type="match status" value="1"/>
</dbReference>
<keyword evidence="6" id="KW-1185">Reference proteome</keyword>
<dbReference type="Pfam" id="PF00496">
    <property type="entry name" value="SBP_bac_5"/>
    <property type="match status" value="1"/>
</dbReference>
<feature type="domain" description="Solute-binding protein family 5" evidence="4">
    <location>
        <begin position="77"/>
        <end position="291"/>
    </location>
</feature>
<dbReference type="SUPFAM" id="SSF53850">
    <property type="entry name" value="Periplasmic binding protein-like II"/>
    <property type="match status" value="1"/>
</dbReference>
<dbReference type="InterPro" id="IPR000914">
    <property type="entry name" value="SBP_5_dom"/>
</dbReference>
<dbReference type="Gene3D" id="3.40.190.10">
    <property type="entry name" value="Periplasmic binding protein-like II"/>
    <property type="match status" value="1"/>
</dbReference>
<gene>
    <name evidence="5" type="ORF">BEN51_11830</name>
</gene>
<dbReference type="KEGG" id="cia:BEN51_11830"/>
<dbReference type="GO" id="GO:1904680">
    <property type="term" value="F:peptide transmembrane transporter activity"/>
    <property type="evidence" value="ECO:0007669"/>
    <property type="project" value="TreeGrafter"/>
</dbReference>
<dbReference type="Gene3D" id="3.10.105.10">
    <property type="entry name" value="Dipeptide-binding Protein, Domain 3"/>
    <property type="match status" value="1"/>
</dbReference>
<proteinExistence type="inferred from homology"/>
<dbReference type="PANTHER" id="PTHR30290">
    <property type="entry name" value="PERIPLASMIC BINDING COMPONENT OF ABC TRANSPORTER"/>
    <property type="match status" value="1"/>
</dbReference>
<dbReference type="AlphaFoldDB" id="A0A343JF13"/>
<evidence type="ECO:0000256" key="2">
    <source>
        <dbReference type="ARBA" id="ARBA00022448"/>
    </source>
</evidence>